<sequence length="79" mass="8475">MPPSHSAILQDVLKPVPEFTGDGPCGDTAGHKGQRGQPRCPFVFEFSFDAWRGKSPRKQAVSLSGLISRRASAIAAHKS</sequence>
<gene>
    <name evidence="1" type="ORF">MPL1032_180401</name>
</gene>
<name>A0A0K2VV87_MESPL</name>
<protein>
    <submittedName>
        <fullName evidence="1">Uncharacterized protein</fullName>
    </submittedName>
</protein>
<proteinExistence type="predicted"/>
<dbReference type="EMBL" id="CCND01000010">
    <property type="protein sequence ID" value="CDX54198.1"/>
    <property type="molecule type" value="Genomic_DNA"/>
</dbReference>
<dbReference type="AlphaFoldDB" id="A0A0K2VV87"/>
<organism evidence="1 2">
    <name type="scientific">Mesorhizobium plurifarium</name>
    <dbReference type="NCBI Taxonomy" id="69974"/>
    <lineage>
        <taxon>Bacteria</taxon>
        <taxon>Pseudomonadati</taxon>
        <taxon>Pseudomonadota</taxon>
        <taxon>Alphaproteobacteria</taxon>
        <taxon>Hyphomicrobiales</taxon>
        <taxon>Phyllobacteriaceae</taxon>
        <taxon>Mesorhizobium</taxon>
    </lineage>
</organism>
<evidence type="ECO:0000313" key="2">
    <source>
        <dbReference type="Proteomes" id="UP000182888"/>
    </source>
</evidence>
<dbReference type="Proteomes" id="UP000182888">
    <property type="component" value="Unassembled WGS sequence"/>
</dbReference>
<reference evidence="2" key="1">
    <citation type="submission" date="2014-08" db="EMBL/GenBank/DDBJ databases">
        <authorList>
            <person name="Edwards T."/>
        </authorList>
    </citation>
    <scope>NUCLEOTIDE SEQUENCE [LARGE SCALE GENOMIC DNA]</scope>
</reference>
<accession>A0A0K2VV87</accession>
<evidence type="ECO:0000313" key="1">
    <source>
        <dbReference type="EMBL" id="CDX54198.1"/>
    </source>
</evidence>